<feature type="signal peptide" evidence="1">
    <location>
        <begin position="1"/>
        <end position="21"/>
    </location>
</feature>
<evidence type="ECO:0000313" key="3">
    <source>
        <dbReference type="Proteomes" id="UP000649617"/>
    </source>
</evidence>
<name>A0A812WYM0_SYMPI</name>
<dbReference type="OrthoDB" id="10329427at2759"/>
<keyword evidence="1" id="KW-0732">Signal</keyword>
<dbReference type="Proteomes" id="UP000649617">
    <property type="component" value="Unassembled WGS sequence"/>
</dbReference>
<reference evidence="2" key="1">
    <citation type="submission" date="2021-02" db="EMBL/GenBank/DDBJ databases">
        <authorList>
            <person name="Dougan E. K."/>
            <person name="Rhodes N."/>
            <person name="Thang M."/>
            <person name="Chan C."/>
        </authorList>
    </citation>
    <scope>NUCLEOTIDE SEQUENCE</scope>
</reference>
<organism evidence="2 3">
    <name type="scientific">Symbiodinium pilosum</name>
    <name type="common">Dinoflagellate</name>
    <dbReference type="NCBI Taxonomy" id="2952"/>
    <lineage>
        <taxon>Eukaryota</taxon>
        <taxon>Sar</taxon>
        <taxon>Alveolata</taxon>
        <taxon>Dinophyceae</taxon>
        <taxon>Suessiales</taxon>
        <taxon>Symbiodiniaceae</taxon>
        <taxon>Symbiodinium</taxon>
    </lineage>
</organism>
<proteinExistence type="predicted"/>
<accession>A0A812WYM0</accession>
<dbReference type="AlphaFoldDB" id="A0A812WYM0"/>
<feature type="chain" id="PRO_5032680936" evidence="1">
    <location>
        <begin position="22"/>
        <end position="412"/>
    </location>
</feature>
<evidence type="ECO:0000313" key="2">
    <source>
        <dbReference type="EMBL" id="CAE7697501.1"/>
    </source>
</evidence>
<gene>
    <name evidence="2" type="ORF">SPIL2461_LOCUS19590</name>
</gene>
<protein>
    <submittedName>
        <fullName evidence="2">Uncharacterized protein</fullName>
    </submittedName>
</protein>
<sequence length="412" mass="47373">MRFLRHVLAATVLLTMSSVFFLTQLLNSGAGSAVAKLGDSDAWRGRFSEENCQRGGLFHLPEDIQDCKHPLYAGEFGRAPWTEMFVSNPLEPGCWNSTNMCSPFRCFPSCLTDENWREMIRYWEPGKPGRRKIMVFQYGKVASTGIVKGLKVFANLTAAHIHTAEHARQWLQGRHVDVPNIQQGFALSREWSLNSGDECFIITASRSHFTRDPSEYFENVLMENHPYGYHPRGRTRHFSRPLRPGEKKWTLEDVIYMGQHNVSALIDDFRAQHGIVLSFYKRWFSEVFQSATGLNILSQPFDRKKRFSWIHGAQCSALVLRSEDSKSWPEILANVFPGFKMPVLSNSAQTKWYSEAYKAFKANLTWTRNEISGMCQTETERHFYKADDTSPCHHERAVAKWVHEFSGSRLLS</sequence>
<evidence type="ECO:0000256" key="1">
    <source>
        <dbReference type="SAM" id="SignalP"/>
    </source>
</evidence>
<dbReference type="EMBL" id="CAJNIZ010044675">
    <property type="protein sequence ID" value="CAE7697501.1"/>
    <property type="molecule type" value="Genomic_DNA"/>
</dbReference>
<comment type="caution">
    <text evidence="2">The sequence shown here is derived from an EMBL/GenBank/DDBJ whole genome shotgun (WGS) entry which is preliminary data.</text>
</comment>
<keyword evidence="3" id="KW-1185">Reference proteome</keyword>